<keyword evidence="2" id="KW-1185">Reference proteome</keyword>
<organism evidence="1 2">
    <name type="scientific">Streptomyces pakalii</name>
    <dbReference type="NCBI Taxonomy" id="3036494"/>
    <lineage>
        <taxon>Bacteria</taxon>
        <taxon>Bacillati</taxon>
        <taxon>Actinomycetota</taxon>
        <taxon>Actinomycetes</taxon>
        <taxon>Kitasatosporales</taxon>
        <taxon>Streptomycetaceae</taxon>
        <taxon>Streptomyces</taxon>
    </lineage>
</organism>
<accession>A0ABT7DFP1</accession>
<proteinExistence type="predicted"/>
<evidence type="ECO:0008006" key="3">
    <source>
        <dbReference type="Google" id="ProtNLM"/>
    </source>
</evidence>
<evidence type="ECO:0000313" key="2">
    <source>
        <dbReference type="Proteomes" id="UP001237194"/>
    </source>
</evidence>
<sequence>MISHTGSLFNDGPVSHVVEAALRVQRSRGALDLGDELRRFVRTMCAADSSRWLFPVESVAALLDHTADLLRSKGPGFFPRTFTERLDEARDGVPGDDCLRTLAGLLRAVDREPEAGCADLPLADWEVAARFPELVGFGANWAYSSEYSSLSDAVAAFVEAEHPFCSETFPRLVADAQAVLVTFPEPAALSANVTRWIPWVSHDALREVIRTIDGHMRTGH</sequence>
<dbReference type="RefSeq" id="WP_283900056.1">
    <property type="nucleotide sequence ID" value="NZ_JARWAF010000016.1"/>
</dbReference>
<dbReference type="Proteomes" id="UP001237194">
    <property type="component" value="Unassembled WGS sequence"/>
</dbReference>
<reference evidence="1 2" key="1">
    <citation type="submission" date="2023-04" db="EMBL/GenBank/DDBJ databases">
        <title>A novel species of the genus Streptomyces: Streptomyces pakalii sp. nov. isolated from a Mexican soil jungle.</title>
        <authorList>
            <person name="Chavez-Hernandez M.A."/>
            <person name="Ortiz-Alvarez J."/>
            <person name="Villa-Tanaca L."/>
            <person name="Hernandez-Rodriguez C."/>
        </authorList>
    </citation>
    <scope>NUCLEOTIDE SEQUENCE [LARGE SCALE GENOMIC DNA]</scope>
    <source>
        <strain evidence="1 2">ENCB-J15</strain>
    </source>
</reference>
<gene>
    <name evidence="1" type="ORF">P5W92_30170</name>
</gene>
<name>A0ABT7DFP1_9ACTN</name>
<comment type="caution">
    <text evidence="1">The sequence shown here is derived from an EMBL/GenBank/DDBJ whole genome shotgun (WGS) entry which is preliminary data.</text>
</comment>
<protein>
    <recommendedName>
        <fullName evidence="3">CdiI immunity protein domain-containing protein</fullName>
    </recommendedName>
</protein>
<evidence type="ECO:0000313" key="1">
    <source>
        <dbReference type="EMBL" id="MDJ1644649.1"/>
    </source>
</evidence>
<dbReference type="EMBL" id="JARWAF010000016">
    <property type="protein sequence ID" value="MDJ1644649.1"/>
    <property type="molecule type" value="Genomic_DNA"/>
</dbReference>